<evidence type="ECO:0000313" key="3">
    <source>
        <dbReference type="Proteomes" id="UP000035085"/>
    </source>
</evidence>
<proteinExistence type="predicted"/>
<dbReference type="PIRSF" id="PIRSF006816">
    <property type="entry name" value="Cyc3_hyd_g"/>
    <property type="match status" value="1"/>
</dbReference>
<dbReference type="RefSeq" id="WP_044458665.1">
    <property type="nucleotide sequence ID" value="NZ_CP010898.2"/>
</dbReference>
<dbReference type="InterPro" id="IPR050353">
    <property type="entry name" value="PyrK_electron_transfer"/>
</dbReference>
<dbReference type="PROSITE" id="PS51384">
    <property type="entry name" value="FAD_FR"/>
    <property type="match status" value="1"/>
</dbReference>
<dbReference type="InterPro" id="IPR019480">
    <property type="entry name" value="Dihydroorotate_DH_Fe-S-bd"/>
</dbReference>
<keyword evidence="2" id="KW-0614">Plasmid</keyword>
<evidence type="ECO:0000313" key="2">
    <source>
        <dbReference type="EMBL" id="AJP60124.1"/>
    </source>
</evidence>
<dbReference type="Pfam" id="PF10418">
    <property type="entry name" value="DHODB_Fe-S_bind"/>
    <property type="match status" value="1"/>
</dbReference>
<protein>
    <submittedName>
        <fullName evidence="2">Ni/Fe hydrogenase subunit gamma</fullName>
    </submittedName>
</protein>
<dbReference type="InterPro" id="IPR001433">
    <property type="entry name" value="OxRdtase_FAD/NAD-bd"/>
</dbReference>
<geneLocation type="plasmid" evidence="2 3">
    <name>pPV15</name>
</geneLocation>
<reference evidence="3" key="1">
    <citation type="submission" date="2015-02" db="EMBL/GenBank/DDBJ databases">
        <title>Complete Genome Sequencing of Pandoraea vervacti NS15 sp. nov.</title>
        <authorList>
            <person name="Chan K.-G."/>
        </authorList>
    </citation>
    <scope>NUCLEOTIDE SEQUENCE [LARGE SCALE GENOMIC DNA]</scope>
    <source>
        <strain evidence="3">NS15</strain>
        <plasmid evidence="3">pPV15</plasmid>
    </source>
</reference>
<evidence type="ECO:0000259" key="1">
    <source>
        <dbReference type="PROSITE" id="PS51384"/>
    </source>
</evidence>
<organism evidence="2 3">
    <name type="scientific">Pandoraea vervacti</name>
    <dbReference type="NCBI Taxonomy" id="656178"/>
    <lineage>
        <taxon>Bacteria</taxon>
        <taxon>Pseudomonadati</taxon>
        <taxon>Pseudomonadota</taxon>
        <taxon>Betaproteobacteria</taxon>
        <taxon>Burkholderiales</taxon>
        <taxon>Burkholderiaceae</taxon>
        <taxon>Pandoraea</taxon>
    </lineage>
</organism>
<accession>A0ABM5T608</accession>
<dbReference type="Gene3D" id="2.40.30.10">
    <property type="entry name" value="Translation factors"/>
    <property type="match status" value="1"/>
</dbReference>
<dbReference type="Gene3D" id="3.40.50.80">
    <property type="entry name" value="Nucleotide-binding domain of ferredoxin-NADP reductase (FNR) module"/>
    <property type="match status" value="1"/>
</dbReference>
<dbReference type="SUPFAM" id="SSF63380">
    <property type="entry name" value="Riboflavin synthase domain-like"/>
    <property type="match status" value="1"/>
</dbReference>
<sequence length="284" mass="30779">MGNANVTADAPGPGQTPQRYDVVRRQREFANTVTLALKPHAGVRPTFTPGQFNMLYAFGVGEAAVSVSGDPADANTFIHTIRDVGAVSGALARLAVGASVGVRGPFGRGWPMQAAIGTDVLIIAGGLGLAPLRPAILDIFAHRRRYGRVSILFGCRHPKEMLFCRELRRWSRRVNVDVQVTVDHADIGWHAHVGVVPTLIARVALDTRATTVFVCGPEVMMRFSINALQDRGLPARRIYLSMERNMKCAIGLCGHCQFASAFVCKDGPVMCYEKIADMLAVPEI</sequence>
<gene>
    <name evidence="2" type="ORF">UC34_24705</name>
</gene>
<dbReference type="Pfam" id="PF00175">
    <property type="entry name" value="NAD_binding_1"/>
    <property type="match status" value="1"/>
</dbReference>
<dbReference type="SUPFAM" id="SSF52343">
    <property type="entry name" value="Ferredoxin reductase-like, C-terminal NADP-linked domain"/>
    <property type="match status" value="1"/>
</dbReference>
<dbReference type="InterPro" id="IPR017938">
    <property type="entry name" value="Riboflavin_synthase-like_b-brl"/>
</dbReference>
<feature type="domain" description="FAD-binding FR-type" evidence="1">
    <location>
        <begin position="15"/>
        <end position="112"/>
    </location>
</feature>
<dbReference type="PANTHER" id="PTHR43513">
    <property type="entry name" value="DIHYDROOROTATE DEHYDROGENASE B (NAD(+)), ELECTRON TRANSFER SUBUNIT"/>
    <property type="match status" value="1"/>
</dbReference>
<dbReference type="InterPro" id="IPR017927">
    <property type="entry name" value="FAD-bd_FR_type"/>
</dbReference>
<name>A0ABM5T608_9BURK</name>
<keyword evidence="3" id="KW-1185">Reference proteome</keyword>
<dbReference type="PANTHER" id="PTHR43513:SF1">
    <property type="entry name" value="ANAEROBIC SULFITE REDUCTASE SUBUNIT B"/>
    <property type="match status" value="1"/>
</dbReference>
<dbReference type="InterPro" id="IPR012165">
    <property type="entry name" value="Cyt_c3_hydrogenase_gsu"/>
</dbReference>
<dbReference type="Proteomes" id="UP000035085">
    <property type="component" value="Plasmid pPV15"/>
</dbReference>
<dbReference type="InterPro" id="IPR001709">
    <property type="entry name" value="Flavoprot_Pyr_Nucl_cyt_Rdtase"/>
</dbReference>
<dbReference type="EMBL" id="CP010898">
    <property type="protein sequence ID" value="AJP60124.1"/>
    <property type="molecule type" value="Genomic_DNA"/>
</dbReference>
<dbReference type="CDD" id="cd06221">
    <property type="entry name" value="sulfite_reductase_like"/>
    <property type="match status" value="1"/>
</dbReference>
<dbReference type="PRINTS" id="PR00371">
    <property type="entry name" value="FPNCR"/>
</dbReference>
<dbReference type="InterPro" id="IPR039261">
    <property type="entry name" value="FNR_nucleotide-bd"/>
</dbReference>
<dbReference type="PRINTS" id="PR00410">
    <property type="entry name" value="PHEHYDRXLASE"/>
</dbReference>